<dbReference type="InterPro" id="IPR051532">
    <property type="entry name" value="Ester_Hydrolysis_Enzymes"/>
</dbReference>
<dbReference type="AlphaFoldDB" id="A0A0R1KGT4"/>
<accession>A0A0R1KGT4</accession>
<proteinExistence type="predicted"/>
<organism evidence="1 2">
    <name type="scientific">Levilactobacillus namurensis DSM 19117</name>
    <dbReference type="NCBI Taxonomy" id="1423773"/>
    <lineage>
        <taxon>Bacteria</taxon>
        <taxon>Bacillati</taxon>
        <taxon>Bacillota</taxon>
        <taxon>Bacilli</taxon>
        <taxon>Lactobacillales</taxon>
        <taxon>Lactobacillaceae</taxon>
        <taxon>Levilactobacillus</taxon>
    </lineage>
</organism>
<dbReference type="InterPro" id="IPR001087">
    <property type="entry name" value="GDSL"/>
</dbReference>
<dbReference type="Gene3D" id="3.40.50.1110">
    <property type="entry name" value="SGNH hydrolase"/>
    <property type="match status" value="1"/>
</dbReference>
<name>A0A0R1KGT4_9LACO</name>
<dbReference type="STRING" id="1423773.FD30_GL000044"/>
<dbReference type="PANTHER" id="PTHR30383:SF27">
    <property type="entry name" value="SPORE GERMINATION LIPASE LIPC"/>
    <property type="match status" value="1"/>
</dbReference>
<dbReference type="SUPFAM" id="SSF52266">
    <property type="entry name" value="SGNH hydrolase"/>
    <property type="match status" value="1"/>
</dbReference>
<sequence>MKKMKNLSKVLGIALLIVVVALAFLTYWHPGARTLKTDKVPQNDRRQTVRLVALGDSLTQGVGDQTKTGGYTSRIQKMVHQKDKVKVIMHNYGRAGDRSDQIEKRLVDSPKMQQQVKQAQVITLTVGGNDLLQTLTKNVMINQQSKLDRQLDQAEDTYRGKLESLLNTVRKYNGHASIFIYSIYNPIYVYFANVTQITNAVTDWNKVTTKATRRYQNLYYVDIDRPLSVGQYRSISQQAKLKRAAQESNSGELSVETFQKQILASDVNDELNDYLSPADHFHPNAKGYRLMTQKLYTQMQAHQQWLKK</sequence>
<reference evidence="1 2" key="1">
    <citation type="journal article" date="2015" name="Genome Announc.">
        <title>Expanding the biotechnology potential of lactobacilli through comparative genomics of 213 strains and associated genera.</title>
        <authorList>
            <person name="Sun Z."/>
            <person name="Harris H.M."/>
            <person name="McCann A."/>
            <person name="Guo C."/>
            <person name="Argimon S."/>
            <person name="Zhang W."/>
            <person name="Yang X."/>
            <person name="Jeffery I.B."/>
            <person name="Cooney J.C."/>
            <person name="Kagawa T.F."/>
            <person name="Liu W."/>
            <person name="Song Y."/>
            <person name="Salvetti E."/>
            <person name="Wrobel A."/>
            <person name="Rasinkangas P."/>
            <person name="Parkhill J."/>
            <person name="Rea M.C."/>
            <person name="O'Sullivan O."/>
            <person name="Ritari J."/>
            <person name="Douillard F.P."/>
            <person name="Paul Ross R."/>
            <person name="Yang R."/>
            <person name="Briner A.E."/>
            <person name="Felis G.E."/>
            <person name="de Vos W.M."/>
            <person name="Barrangou R."/>
            <person name="Klaenhammer T.R."/>
            <person name="Caufield P.W."/>
            <person name="Cui Y."/>
            <person name="Zhang H."/>
            <person name="O'Toole P.W."/>
        </authorList>
    </citation>
    <scope>NUCLEOTIDE SEQUENCE [LARGE SCALE GENOMIC DNA]</scope>
    <source>
        <strain evidence="1 2">DSM 19117</strain>
    </source>
</reference>
<dbReference type="Pfam" id="PF00657">
    <property type="entry name" value="Lipase_GDSL"/>
    <property type="match status" value="1"/>
</dbReference>
<comment type="caution">
    <text evidence="1">The sequence shown here is derived from an EMBL/GenBank/DDBJ whole genome shotgun (WGS) entry which is preliminary data.</text>
</comment>
<dbReference type="PANTHER" id="PTHR30383">
    <property type="entry name" value="THIOESTERASE 1/PROTEASE 1/LYSOPHOSPHOLIPASE L1"/>
    <property type="match status" value="1"/>
</dbReference>
<gene>
    <name evidence="1" type="ORF">FD30_GL000044</name>
</gene>
<evidence type="ECO:0000313" key="1">
    <source>
        <dbReference type="EMBL" id="KRK78215.1"/>
    </source>
</evidence>
<evidence type="ECO:0000313" key="2">
    <source>
        <dbReference type="Proteomes" id="UP000051162"/>
    </source>
</evidence>
<dbReference type="EMBL" id="AZDT01000001">
    <property type="protein sequence ID" value="KRK78215.1"/>
    <property type="molecule type" value="Genomic_DNA"/>
</dbReference>
<dbReference type="Proteomes" id="UP000051162">
    <property type="component" value="Unassembled WGS sequence"/>
</dbReference>
<protein>
    <submittedName>
        <fullName evidence="1">Lysophospholipase L1 related esterase</fullName>
    </submittedName>
</protein>
<dbReference type="OrthoDB" id="252349at2"/>
<keyword evidence="2" id="KW-1185">Reference proteome</keyword>
<dbReference type="GeneID" id="84781882"/>
<dbReference type="InterPro" id="IPR036514">
    <property type="entry name" value="SGNH_hydro_sf"/>
</dbReference>
<dbReference type="RefSeq" id="WP_056943417.1">
    <property type="nucleotide sequence ID" value="NZ_AZDT01000001.1"/>
</dbReference>
<dbReference type="PATRIC" id="fig|1423773.3.peg.44"/>
<dbReference type="GO" id="GO:0004622">
    <property type="term" value="F:phosphatidylcholine lysophospholipase activity"/>
    <property type="evidence" value="ECO:0007669"/>
    <property type="project" value="TreeGrafter"/>
</dbReference>